<dbReference type="Proteomes" id="UP001159405">
    <property type="component" value="Unassembled WGS sequence"/>
</dbReference>
<accession>A0ABN8MR66</accession>
<feature type="compositionally biased region" description="Basic and acidic residues" evidence="1">
    <location>
        <begin position="229"/>
        <end position="243"/>
    </location>
</feature>
<evidence type="ECO:0000313" key="3">
    <source>
        <dbReference type="Proteomes" id="UP001159405"/>
    </source>
</evidence>
<reference evidence="2 3" key="1">
    <citation type="submission" date="2022-05" db="EMBL/GenBank/DDBJ databases">
        <authorList>
            <consortium name="Genoscope - CEA"/>
            <person name="William W."/>
        </authorList>
    </citation>
    <scope>NUCLEOTIDE SEQUENCE [LARGE SCALE GENOMIC DNA]</scope>
</reference>
<comment type="caution">
    <text evidence="2">The sequence shown here is derived from an EMBL/GenBank/DDBJ whole genome shotgun (WGS) entry which is preliminary data.</text>
</comment>
<protein>
    <submittedName>
        <fullName evidence="2">Uncharacterized protein</fullName>
    </submittedName>
</protein>
<feature type="region of interest" description="Disordered" evidence="1">
    <location>
        <begin position="229"/>
        <end position="252"/>
    </location>
</feature>
<dbReference type="EMBL" id="CALNXK010000002">
    <property type="protein sequence ID" value="CAH3034092.1"/>
    <property type="molecule type" value="Genomic_DNA"/>
</dbReference>
<gene>
    <name evidence="2" type="ORF">PLOB_00016268</name>
</gene>
<proteinExistence type="predicted"/>
<keyword evidence="3" id="KW-1185">Reference proteome</keyword>
<evidence type="ECO:0000256" key="1">
    <source>
        <dbReference type="SAM" id="MobiDB-lite"/>
    </source>
</evidence>
<organism evidence="2 3">
    <name type="scientific">Porites lobata</name>
    <dbReference type="NCBI Taxonomy" id="104759"/>
    <lineage>
        <taxon>Eukaryota</taxon>
        <taxon>Metazoa</taxon>
        <taxon>Cnidaria</taxon>
        <taxon>Anthozoa</taxon>
        <taxon>Hexacorallia</taxon>
        <taxon>Scleractinia</taxon>
        <taxon>Fungiina</taxon>
        <taxon>Poritidae</taxon>
        <taxon>Porites</taxon>
    </lineage>
</organism>
<evidence type="ECO:0000313" key="2">
    <source>
        <dbReference type="EMBL" id="CAH3034092.1"/>
    </source>
</evidence>
<sequence length="301" mass="34615">MKNLRRITWHTVEYSHTPPLEDGSPYCPVALGFLHLARRGAFLKDPIEAWESQDFSMRERVGDWRLFCQTDTWTQTLKSPQLNGLQMGIMVHNSVQDAGFDARELSHSSYRSLRRLGGWSVASGVVHLYVKKIIEQYSDSAGLITPVIMRGVRQAEKREEYLRNIPSAYNFRLQAPLKNITTQEEAEEMYADEFRLFVDNYEPLKKARGTQQGAKYNNKAHATRHQRFLSEKNDEPHDARKQEPPAPPKEVNVSKLKGQVIHSWTFLTFTPPYDNNNKCASTPKNGKDFYGYAFKTLLSTS</sequence>
<name>A0ABN8MR66_9CNID</name>